<accession>A0ABD5NQI2</accession>
<name>A0ABD5NQI2_9EURY</name>
<comment type="caution">
    <text evidence="1">The sequence shown here is derived from an EMBL/GenBank/DDBJ whole genome shotgun (WGS) entry which is preliminary data.</text>
</comment>
<dbReference type="Proteomes" id="UP001595846">
    <property type="component" value="Unassembled WGS sequence"/>
</dbReference>
<dbReference type="PANTHER" id="PTHR43739:SF5">
    <property type="entry name" value="EXO-ALPHA-SIALIDASE"/>
    <property type="match status" value="1"/>
</dbReference>
<reference evidence="1 2" key="1">
    <citation type="journal article" date="2019" name="Int. J. Syst. Evol. Microbiol.">
        <title>The Global Catalogue of Microorganisms (GCM) 10K type strain sequencing project: providing services to taxonomists for standard genome sequencing and annotation.</title>
        <authorList>
            <consortium name="The Broad Institute Genomics Platform"/>
            <consortium name="The Broad Institute Genome Sequencing Center for Infectious Disease"/>
            <person name="Wu L."/>
            <person name="Ma J."/>
        </authorList>
    </citation>
    <scope>NUCLEOTIDE SEQUENCE [LARGE SCALE GENOMIC DNA]</scope>
    <source>
        <strain evidence="1 2">IBRC-M 10256</strain>
    </source>
</reference>
<dbReference type="AlphaFoldDB" id="A0ABD5NQI2"/>
<organism evidence="1 2">
    <name type="scientific">Halovivax cerinus</name>
    <dbReference type="NCBI Taxonomy" id="1487865"/>
    <lineage>
        <taxon>Archaea</taxon>
        <taxon>Methanobacteriati</taxon>
        <taxon>Methanobacteriota</taxon>
        <taxon>Stenosarchaea group</taxon>
        <taxon>Halobacteria</taxon>
        <taxon>Halobacteriales</taxon>
        <taxon>Natrialbaceae</taxon>
        <taxon>Halovivax</taxon>
    </lineage>
</organism>
<dbReference type="Gene3D" id="2.130.10.10">
    <property type="entry name" value="YVTN repeat-like/Quinoprotein amine dehydrogenase"/>
    <property type="match status" value="1"/>
</dbReference>
<dbReference type="InterPro" id="IPR015943">
    <property type="entry name" value="WD40/YVTN_repeat-like_dom_sf"/>
</dbReference>
<evidence type="ECO:0000313" key="2">
    <source>
        <dbReference type="Proteomes" id="UP001595846"/>
    </source>
</evidence>
<dbReference type="SUPFAM" id="SSF110296">
    <property type="entry name" value="Oligoxyloglucan reducing end-specific cellobiohydrolase"/>
    <property type="match status" value="1"/>
</dbReference>
<protein>
    <submittedName>
        <fullName evidence="1">WD40/YVTN/BNR-like repeat-containing protein</fullName>
    </submittedName>
</protein>
<sequence>MLVAGTDDGTYQVSGVTNSRDTTVEKVLDAPRGERVRKFDAVDGLFAATETGLYYSVDGDDWSDLHVPEETVWAVTVSPTGERIYAGTAPARVYVSSLPADAISPTNLDWHELDGFQQLPSRDDWGVPRHNNRARVRDLCIHPDSPNRLVAGVEPGGVHVSTDGGETWAERSDGVHDDIHSIHVVADGEYVAATGVGLYRTTNAGRSWTRLDENVEQRYFRTAYQYDGVLYTSAARVPPSDRWETAAAEPALFTCHDGTSLERVDSPRPDEVVVGWTTVDGTLIGATHRGTLLRTQGETWAIAGALPSSETIPGCYYTLAWSPP</sequence>
<dbReference type="InterPro" id="IPR052025">
    <property type="entry name" value="Xyloglucanase_GH74"/>
</dbReference>
<proteinExistence type="predicted"/>
<dbReference type="RefSeq" id="WP_256532813.1">
    <property type="nucleotide sequence ID" value="NZ_CP101824.1"/>
</dbReference>
<gene>
    <name evidence="1" type="ORF">ACFOUR_12950</name>
</gene>
<evidence type="ECO:0000313" key="1">
    <source>
        <dbReference type="EMBL" id="MFC3959266.1"/>
    </source>
</evidence>
<dbReference type="GeneID" id="73901921"/>
<dbReference type="EMBL" id="JBHSAQ010000011">
    <property type="protein sequence ID" value="MFC3959266.1"/>
    <property type="molecule type" value="Genomic_DNA"/>
</dbReference>
<keyword evidence="2" id="KW-1185">Reference proteome</keyword>
<dbReference type="PANTHER" id="PTHR43739">
    <property type="entry name" value="XYLOGLUCANASE (EUROFUNG)"/>
    <property type="match status" value="1"/>
</dbReference>